<comment type="caution">
    <text evidence="1">The sequence shown here is derived from an EMBL/GenBank/DDBJ whole genome shotgun (WGS) entry which is preliminary data.</text>
</comment>
<protein>
    <submittedName>
        <fullName evidence="1">Uncharacterized protein</fullName>
    </submittedName>
</protein>
<dbReference type="EMBL" id="APWK03000144">
    <property type="protein sequence ID" value="PHH50176.1"/>
    <property type="molecule type" value="Genomic_DNA"/>
</dbReference>
<organism evidence="1 2">
    <name type="scientific">Ceratocystis fimbriata CBS 114723</name>
    <dbReference type="NCBI Taxonomy" id="1035309"/>
    <lineage>
        <taxon>Eukaryota</taxon>
        <taxon>Fungi</taxon>
        <taxon>Dikarya</taxon>
        <taxon>Ascomycota</taxon>
        <taxon>Pezizomycotina</taxon>
        <taxon>Sordariomycetes</taxon>
        <taxon>Hypocreomycetidae</taxon>
        <taxon>Microascales</taxon>
        <taxon>Ceratocystidaceae</taxon>
        <taxon>Ceratocystis</taxon>
    </lineage>
</organism>
<gene>
    <name evidence="1" type="ORF">CFIMG_007513RA00001</name>
</gene>
<name>A0A2C5WWC1_9PEZI</name>
<reference evidence="1 2" key="1">
    <citation type="journal article" date="2013" name="Fungal Biol.">
        <title>Analysis of microsatellite markers in the genome of the plant pathogen Ceratocystis fimbriata.</title>
        <authorList>
            <person name="Simpson M.C."/>
            <person name="Wilken P.M."/>
            <person name="Coetzee M.P."/>
            <person name="Wingfield M.J."/>
            <person name="Wingfield B.D."/>
        </authorList>
    </citation>
    <scope>NUCLEOTIDE SEQUENCE [LARGE SCALE GENOMIC DNA]</scope>
    <source>
        <strain evidence="1 2">CBS 114723</strain>
    </source>
</reference>
<reference evidence="1 2" key="2">
    <citation type="journal article" date="2013" name="IMA Fungus">
        <title>IMA Genome-F 1: Ceratocystis fimbriata: Draft nuclear genome sequence for the plant pathogen, Ceratocystis fimbriata.</title>
        <authorList>
            <person name="Wilken P.M."/>
            <person name="Steenkamp E.T."/>
            <person name="Wingfield M.J."/>
            <person name="de Beer Z.W."/>
            <person name="Wingfield B.D."/>
        </authorList>
    </citation>
    <scope>NUCLEOTIDE SEQUENCE [LARGE SCALE GENOMIC DNA]</scope>
    <source>
        <strain evidence="1 2">CBS 114723</strain>
    </source>
</reference>
<evidence type="ECO:0000313" key="2">
    <source>
        <dbReference type="Proteomes" id="UP000222788"/>
    </source>
</evidence>
<dbReference type="AlphaFoldDB" id="A0A2C5WWC1"/>
<sequence>MPYPQPKYLQTDVNWSILRFVLYMWVGGLDHHLFATHEHASMTYRTTYVSAQRSAYRMAIAELAASLAHTNVGISGRNPSQGFQALLGWVLADKERVFRTQSTGNGYACFSIRVWIL</sequence>
<evidence type="ECO:0000313" key="1">
    <source>
        <dbReference type="EMBL" id="PHH50176.1"/>
    </source>
</evidence>
<keyword evidence="2" id="KW-1185">Reference proteome</keyword>
<dbReference type="Proteomes" id="UP000222788">
    <property type="component" value="Unassembled WGS sequence"/>
</dbReference>
<proteinExistence type="predicted"/>
<accession>A0A2C5WWC1</accession>